<evidence type="ECO:0000256" key="3">
    <source>
        <dbReference type="SAM" id="SignalP"/>
    </source>
</evidence>
<evidence type="ECO:0000313" key="6">
    <source>
        <dbReference type="Proteomes" id="UP000821846"/>
    </source>
</evidence>
<dbReference type="RefSeq" id="WP_173866463.1">
    <property type="nucleotide sequence ID" value="NZ_JAAWUU010000029.1"/>
</dbReference>
<dbReference type="Gene3D" id="2.60.40.10">
    <property type="entry name" value="Immunoglobulins"/>
    <property type="match status" value="1"/>
</dbReference>
<feature type="signal peptide" evidence="3">
    <location>
        <begin position="1"/>
        <end position="31"/>
    </location>
</feature>
<evidence type="ECO:0000256" key="1">
    <source>
        <dbReference type="ARBA" id="ARBA00004196"/>
    </source>
</evidence>
<dbReference type="InterPro" id="IPR013783">
    <property type="entry name" value="Ig-like_fold"/>
</dbReference>
<proteinExistence type="predicted"/>
<comment type="caution">
    <text evidence="5">The sequence shown here is derived from an EMBL/GenBank/DDBJ whole genome shotgun (WGS) entry which is preliminary data.</text>
</comment>
<dbReference type="Proteomes" id="UP000821846">
    <property type="component" value="Unassembled WGS sequence"/>
</dbReference>
<dbReference type="InterPro" id="IPR003961">
    <property type="entry name" value="FN3_dom"/>
</dbReference>
<dbReference type="EMBL" id="JAAWUZ010000029">
    <property type="protein sequence ID" value="NSG30405.1"/>
    <property type="molecule type" value="Genomic_DNA"/>
</dbReference>
<evidence type="ECO:0000259" key="4">
    <source>
        <dbReference type="Pfam" id="PF00041"/>
    </source>
</evidence>
<feature type="region of interest" description="Disordered" evidence="2">
    <location>
        <begin position="389"/>
        <end position="427"/>
    </location>
</feature>
<evidence type="ECO:0000256" key="2">
    <source>
        <dbReference type="SAM" id="MobiDB-lite"/>
    </source>
</evidence>
<name>A0ABX2GYB9_9FIRM</name>
<sequence length="529" mass="61057">MKKQKGGFRKIIGVSMACCMLTNLAVPVSFAEETKKEPTYMRMDHPLKEENNWDISNELIMPGEAFYTVPKFEVTYDHGYYGQTVTNLYLKHVSLILGEEPRLYDSKLIRNKVDLAGLTADRTNTYNVWTTQTELWKKSLESAEMGEDTQKQLKAFQEGESTENAGYTNNTNTPIVLEQVRTGATEHEGTIYGGEYSSTPMIVGYTTHNSNCTIQFYEPYYTISYKELSEEEQEGMPDRYYVQREKQELILKTPVRAGCHLTGWSGMAFVDEKVEEGRTIFSFDWEHNMIHANLGDETVTPRYDSGKTITFNANGGSIEGKESVIYELHMDSENFFDIADHIPQQEGYQFAGWCLKPDDLDGSLLKHTENYDWVPKYRDDIQVYAKWKEKPKETETEKETKTEEETKTEKETENREQIPDVNSKDGQKLSGISIKKLTAGKKKFTVKWKKAKKSESVSGYQIQYSTDKKFKKNVKTKKCGKKKNSLTVSKLKAKKKYYVRMRKFRNVKKDGKKSRIYGSFSKVKKVKVR</sequence>
<organism evidence="5 6">
    <name type="scientific">Faecalicatena fissicatena</name>
    <dbReference type="NCBI Taxonomy" id="290055"/>
    <lineage>
        <taxon>Bacteria</taxon>
        <taxon>Bacillati</taxon>
        <taxon>Bacillota</taxon>
        <taxon>Clostridia</taxon>
        <taxon>Lachnospirales</taxon>
        <taxon>Lachnospiraceae</taxon>
        <taxon>Faecalicatena</taxon>
    </lineage>
</organism>
<keyword evidence="6" id="KW-1185">Reference proteome</keyword>
<dbReference type="Pfam" id="PF00041">
    <property type="entry name" value="fn3"/>
    <property type="match status" value="1"/>
</dbReference>
<keyword evidence="3" id="KW-0732">Signal</keyword>
<feature type="domain" description="Fibronectin type-III" evidence="4">
    <location>
        <begin position="440"/>
        <end position="514"/>
    </location>
</feature>
<comment type="subcellular location">
    <subcellularLocation>
        <location evidence="1">Cell envelope</location>
    </subcellularLocation>
</comment>
<gene>
    <name evidence="5" type="ORF">HFM93_08965</name>
</gene>
<reference evidence="5 6" key="1">
    <citation type="journal article" date="2020" name="Cell Host Microbe">
        <title>Functional and Genomic Variation between Human-Derived Isolates of Lachnospiraceae Reveals Inter- and Intra-Species Diversity.</title>
        <authorList>
            <person name="Sorbara M.T."/>
            <person name="Littmann E.R."/>
            <person name="Fontana E."/>
            <person name="Moody T.U."/>
            <person name="Kohout C.E."/>
            <person name="Gjonbalaj M."/>
            <person name="Eaton V."/>
            <person name="Seok R."/>
            <person name="Leiner I.M."/>
            <person name="Pamer E.G."/>
        </authorList>
    </citation>
    <scope>NUCLEOTIDE SEQUENCE [LARGE SCALE GENOMIC DNA]</scope>
    <source>
        <strain evidence="5 6">MSK.14.16</strain>
    </source>
</reference>
<feature type="chain" id="PRO_5045422083" evidence="3">
    <location>
        <begin position="32"/>
        <end position="529"/>
    </location>
</feature>
<dbReference type="SUPFAM" id="SSF49265">
    <property type="entry name" value="Fibronectin type III"/>
    <property type="match status" value="1"/>
</dbReference>
<dbReference type="InterPro" id="IPR036116">
    <property type="entry name" value="FN3_sf"/>
</dbReference>
<evidence type="ECO:0000313" key="5">
    <source>
        <dbReference type="EMBL" id="NSG30405.1"/>
    </source>
</evidence>
<dbReference type="InterPro" id="IPR042229">
    <property type="entry name" value="Listeria/Bacterioides_rpt_sf"/>
</dbReference>
<protein>
    <submittedName>
        <fullName evidence="5">InlB B-repeat-containing protein</fullName>
    </submittedName>
</protein>
<dbReference type="Gene3D" id="2.60.40.4270">
    <property type="entry name" value="Listeria-Bacteroides repeat domain"/>
    <property type="match status" value="1"/>
</dbReference>
<accession>A0ABX2GYB9</accession>
<dbReference type="InterPro" id="IPR013378">
    <property type="entry name" value="InlB-like_B-rpt"/>
</dbReference>
<dbReference type="Pfam" id="PF09479">
    <property type="entry name" value="Flg_new"/>
    <property type="match status" value="1"/>
</dbReference>